<gene>
    <name evidence="2" type="ORF">QIA45_04805</name>
</gene>
<dbReference type="EMBL" id="CP132458">
    <property type="protein sequence ID" value="XOU13215.1"/>
    <property type="molecule type" value="Genomic_DNA"/>
</dbReference>
<dbReference type="Gene3D" id="3.30.300.10">
    <property type="match status" value="1"/>
</dbReference>
<dbReference type="RefSeq" id="WP_316255684.1">
    <property type="nucleotide sequence ID" value="NZ_CP132458.1"/>
</dbReference>
<geneLocation type="plasmid" evidence="2 3">
    <name>cp26</name>
</geneLocation>
<keyword evidence="3" id="KW-1185">Reference proteome</keyword>
<dbReference type="SUPFAM" id="SSF54810">
    <property type="entry name" value="GMP synthetase C-terminal dimerisation domain"/>
    <property type="match status" value="1"/>
</dbReference>
<dbReference type="InterPro" id="IPR001674">
    <property type="entry name" value="GMP_synth_C"/>
</dbReference>
<evidence type="ECO:0000313" key="3">
    <source>
        <dbReference type="Proteomes" id="UP001305787"/>
    </source>
</evidence>
<evidence type="ECO:0000313" key="2">
    <source>
        <dbReference type="EMBL" id="XOU13215.1"/>
    </source>
</evidence>
<keyword evidence="2" id="KW-0614">Plasmid</keyword>
<accession>A0ABZ3JCF5</accession>
<organism evidence="2 3">
    <name type="scientific">Borrelia andersonii</name>
    <name type="common">Borreliella andersonii</name>
    <dbReference type="NCBI Taxonomy" id="42109"/>
    <lineage>
        <taxon>Bacteria</taxon>
        <taxon>Pseudomonadati</taxon>
        <taxon>Spirochaetota</taxon>
        <taxon>Spirochaetia</taxon>
        <taxon>Spirochaetales</taxon>
        <taxon>Borreliaceae</taxon>
        <taxon>Borreliella</taxon>
    </lineage>
</organism>
<protein>
    <recommendedName>
        <fullName evidence="1">GMP synthase C-terminal domain-containing protein</fullName>
    </recommendedName>
</protein>
<evidence type="ECO:0000259" key="1">
    <source>
        <dbReference type="Pfam" id="PF00958"/>
    </source>
</evidence>
<feature type="domain" description="GMP synthase C-terminal" evidence="1">
    <location>
        <begin position="2"/>
        <end position="25"/>
    </location>
</feature>
<reference evidence="2" key="1">
    <citation type="submission" date="2023-07" db="EMBL/GenBank/DDBJ databases">
        <title>Genome sequencing of multiple Borrelia sensu lato isolates.</title>
        <authorList>
            <person name="Mongodin E.F."/>
            <person name="Rudenko N."/>
            <person name="Fraser C.M."/>
            <person name="Schutzer S."/>
            <person name="Luft B."/>
            <person name="Morgan R."/>
            <person name="Chastens S."/>
            <person name="Qiu W."/>
        </authorList>
    </citation>
    <scope>NUCLEOTIDE SEQUENCE [LARGE SCALE GENOMIC DNA]</scope>
    <source>
        <strain evidence="2">21038</strain>
    </source>
</reference>
<sequence>MTNEVQGISRICYYISYKPPQNIEWG</sequence>
<proteinExistence type="predicted"/>
<dbReference type="Proteomes" id="UP001305787">
    <property type="component" value="Plasmid cp26"/>
</dbReference>
<name>A0ABZ3JCF5_BORAD</name>
<dbReference type="Pfam" id="PF00958">
    <property type="entry name" value="GMP_synt_C"/>
    <property type="match status" value="1"/>
</dbReference>